<dbReference type="PANTHER" id="PTHR20861:SF3">
    <property type="entry name" value="SHIKIMATE KINASE"/>
    <property type="match status" value="1"/>
</dbReference>
<dbReference type="GO" id="GO:0008652">
    <property type="term" value="P:amino acid biosynthetic process"/>
    <property type="evidence" value="ECO:0007669"/>
    <property type="project" value="UniProtKB-KW"/>
</dbReference>
<dbReference type="SUPFAM" id="SSF54211">
    <property type="entry name" value="Ribosomal protein S5 domain 2-like"/>
    <property type="match status" value="1"/>
</dbReference>
<dbReference type="EC" id="2.7.1.71" evidence="4 14"/>
<dbReference type="GO" id="GO:0009423">
    <property type="term" value="P:chorismate biosynthetic process"/>
    <property type="evidence" value="ECO:0007669"/>
    <property type="project" value="UniProtKB-UniRule"/>
</dbReference>
<comment type="caution">
    <text evidence="16">The sequence shown here is derived from an EMBL/GenBank/DDBJ whole genome shotgun (WGS) entry which is preliminary data.</text>
</comment>
<comment type="similarity">
    <text evidence="3">Belongs to the GHMP kinase family. Archaeal shikimate kinase subfamily.</text>
</comment>
<sequence length="188" mass="19850">MVELSGRGHANGAGTIINAISTWKGSAFSIDMETKAKVELSSSDNNIIGMIEGYPEEGNTCLIERTVQLVLNHFNLDYGGTVTTNTEIPLASGLKSSSAASNAAIIATLNAINEVMEPIEAIKIGVQAAKDTNISITGAFDDACASMLGGVVITDNYRLELVKRDEVEMDVLVLATHKKAYSAQTDVA</sequence>
<keyword evidence="11" id="KW-0067">ATP-binding</keyword>
<accession>A0A424Z4L4</accession>
<evidence type="ECO:0000256" key="3">
    <source>
        <dbReference type="ARBA" id="ARBA00010202"/>
    </source>
</evidence>
<name>A0A424Z4L4_9EURY</name>
<dbReference type="UniPathway" id="UPA00053">
    <property type="reaction ID" value="UER00088"/>
</dbReference>
<feature type="domain" description="GHMP kinase N-terminal" evidence="15">
    <location>
        <begin position="62"/>
        <end position="150"/>
    </location>
</feature>
<dbReference type="Proteomes" id="UP000284763">
    <property type="component" value="Unassembled WGS sequence"/>
</dbReference>
<dbReference type="InterPro" id="IPR010189">
    <property type="entry name" value="SK_arc"/>
</dbReference>
<evidence type="ECO:0000259" key="15">
    <source>
        <dbReference type="Pfam" id="PF00288"/>
    </source>
</evidence>
<dbReference type="GO" id="GO:0004765">
    <property type="term" value="F:shikimate kinase activity"/>
    <property type="evidence" value="ECO:0007669"/>
    <property type="project" value="UniProtKB-UniRule"/>
</dbReference>
<dbReference type="GO" id="GO:0005524">
    <property type="term" value="F:ATP binding"/>
    <property type="evidence" value="ECO:0007669"/>
    <property type="project" value="UniProtKB-KW"/>
</dbReference>
<evidence type="ECO:0000313" key="16">
    <source>
        <dbReference type="EMBL" id="RQD92110.1"/>
    </source>
</evidence>
<protein>
    <recommendedName>
        <fullName evidence="5 14">Shikimate kinase</fullName>
        <ecNumber evidence="4 14">2.7.1.71</ecNumber>
    </recommendedName>
</protein>
<evidence type="ECO:0000256" key="7">
    <source>
        <dbReference type="ARBA" id="ARBA00022605"/>
    </source>
</evidence>
<proteinExistence type="inferred from homology"/>
<evidence type="ECO:0000256" key="2">
    <source>
        <dbReference type="ARBA" id="ARBA00004842"/>
    </source>
</evidence>
<keyword evidence="8 16" id="KW-0808">Transferase</keyword>
<comment type="pathway">
    <text evidence="2">Metabolic intermediate biosynthesis; chorismate biosynthesis; chorismate from D-erythrose 4-phosphate and phosphoenolpyruvate: step 5/7.</text>
</comment>
<keyword evidence="9" id="KW-0547">Nucleotide-binding</keyword>
<evidence type="ECO:0000256" key="11">
    <source>
        <dbReference type="ARBA" id="ARBA00022840"/>
    </source>
</evidence>
<evidence type="ECO:0000256" key="6">
    <source>
        <dbReference type="ARBA" id="ARBA00022490"/>
    </source>
</evidence>
<dbReference type="EMBL" id="QZAB01000054">
    <property type="protein sequence ID" value="RQD92110.1"/>
    <property type="molecule type" value="Genomic_DNA"/>
</dbReference>
<feature type="non-terminal residue" evidence="16">
    <location>
        <position position="188"/>
    </location>
</feature>
<keyword evidence="10 16" id="KW-0418">Kinase</keyword>
<dbReference type="PANTHER" id="PTHR20861">
    <property type="entry name" value="HOMOSERINE/4-DIPHOSPHOCYTIDYL-2-C-METHYL-D-ERYTHRITOL KINASE"/>
    <property type="match status" value="1"/>
</dbReference>
<dbReference type="InterPro" id="IPR006204">
    <property type="entry name" value="GHMP_kinase_N_dom"/>
</dbReference>
<evidence type="ECO:0000256" key="5">
    <source>
        <dbReference type="ARBA" id="ARBA00013853"/>
    </source>
</evidence>
<dbReference type="GO" id="GO:0009073">
    <property type="term" value="P:aromatic amino acid family biosynthetic process"/>
    <property type="evidence" value="ECO:0007669"/>
    <property type="project" value="UniProtKB-KW"/>
</dbReference>
<reference evidence="16 17" key="1">
    <citation type="submission" date="2018-08" db="EMBL/GenBank/DDBJ databases">
        <title>The metabolism and importance of syntrophic acetate oxidation coupled to methane or sulfide production in haloalkaline environments.</title>
        <authorList>
            <person name="Timmers P.H.A."/>
            <person name="Vavourakis C.D."/>
            <person name="Sorokin D.Y."/>
            <person name="Sinninghe Damste J.S."/>
            <person name="Muyzer G."/>
            <person name="Stams A.J.M."/>
            <person name="Plugge C.M."/>
        </authorList>
    </citation>
    <scope>NUCLEOTIDE SEQUENCE [LARGE SCALE GENOMIC DNA]</scope>
    <source>
        <strain evidence="16">MSAO_Arc3</strain>
    </source>
</reference>
<evidence type="ECO:0000256" key="1">
    <source>
        <dbReference type="ARBA" id="ARBA00004496"/>
    </source>
</evidence>
<evidence type="ECO:0000256" key="9">
    <source>
        <dbReference type="ARBA" id="ARBA00022741"/>
    </source>
</evidence>
<comment type="catalytic activity">
    <reaction evidence="13">
        <text>shikimate + ATP = 3-phosphoshikimate + ADP + H(+)</text>
        <dbReference type="Rhea" id="RHEA:13121"/>
        <dbReference type="ChEBI" id="CHEBI:15378"/>
        <dbReference type="ChEBI" id="CHEBI:30616"/>
        <dbReference type="ChEBI" id="CHEBI:36208"/>
        <dbReference type="ChEBI" id="CHEBI:145989"/>
        <dbReference type="ChEBI" id="CHEBI:456216"/>
        <dbReference type="EC" id="2.7.1.71"/>
    </reaction>
</comment>
<keyword evidence="6" id="KW-0963">Cytoplasm</keyword>
<organism evidence="16 17">
    <name type="scientific">Methanosalsum natronophilum</name>
    <dbReference type="NCBI Taxonomy" id="768733"/>
    <lineage>
        <taxon>Archaea</taxon>
        <taxon>Methanobacteriati</taxon>
        <taxon>Methanobacteriota</taxon>
        <taxon>Stenosarchaea group</taxon>
        <taxon>Methanomicrobia</taxon>
        <taxon>Methanosarcinales</taxon>
        <taxon>Methanosarcinaceae</taxon>
        <taxon>Methanosalsum</taxon>
    </lineage>
</organism>
<dbReference type="InterPro" id="IPR014721">
    <property type="entry name" value="Ribsml_uS5_D2-typ_fold_subgr"/>
</dbReference>
<dbReference type="AlphaFoldDB" id="A0A424Z4L4"/>
<evidence type="ECO:0000256" key="14">
    <source>
        <dbReference type="NCBIfam" id="TIGR01920"/>
    </source>
</evidence>
<evidence type="ECO:0000256" key="8">
    <source>
        <dbReference type="ARBA" id="ARBA00022679"/>
    </source>
</evidence>
<evidence type="ECO:0000256" key="4">
    <source>
        <dbReference type="ARBA" id="ARBA00012154"/>
    </source>
</evidence>
<dbReference type="NCBIfam" id="TIGR01920">
    <property type="entry name" value="Shik_kin_archae"/>
    <property type="match status" value="1"/>
</dbReference>
<dbReference type="Gene3D" id="3.30.230.10">
    <property type="match status" value="1"/>
</dbReference>
<comment type="subcellular location">
    <subcellularLocation>
        <location evidence="1">Cytoplasm</location>
    </subcellularLocation>
</comment>
<dbReference type="InterPro" id="IPR020568">
    <property type="entry name" value="Ribosomal_Su5_D2-typ_SF"/>
</dbReference>
<dbReference type="Pfam" id="PF00288">
    <property type="entry name" value="GHMP_kinases_N"/>
    <property type="match status" value="1"/>
</dbReference>
<dbReference type="HAMAP" id="MF_00370">
    <property type="entry name" value="Shik_kinase_arch"/>
    <property type="match status" value="1"/>
</dbReference>
<gene>
    <name evidence="16" type="ORF">D5R95_00700</name>
</gene>
<keyword evidence="12" id="KW-0057">Aromatic amino acid biosynthesis</keyword>
<evidence type="ECO:0000313" key="17">
    <source>
        <dbReference type="Proteomes" id="UP000284763"/>
    </source>
</evidence>
<keyword evidence="7" id="KW-0028">Amino-acid biosynthesis</keyword>
<evidence type="ECO:0000256" key="12">
    <source>
        <dbReference type="ARBA" id="ARBA00023141"/>
    </source>
</evidence>
<evidence type="ECO:0000256" key="10">
    <source>
        <dbReference type="ARBA" id="ARBA00022777"/>
    </source>
</evidence>
<dbReference type="GO" id="GO:0005737">
    <property type="term" value="C:cytoplasm"/>
    <property type="evidence" value="ECO:0007669"/>
    <property type="project" value="UniProtKB-SubCell"/>
</dbReference>
<evidence type="ECO:0000256" key="13">
    <source>
        <dbReference type="ARBA" id="ARBA00048567"/>
    </source>
</evidence>